<evidence type="ECO:0000256" key="1">
    <source>
        <dbReference type="SAM" id="Phobius"/>
    </source>
</evidence>
<comment type="caution">
    <text evidence="3">The sequence shown here is derived from an EMBL/GenBank/DDBJ whole genome shotgun (WGS) entry which is preliminary data.</text>
</comment>
<feature type="transmembrane region" description="Helical" evidence="1">
    <location>
        <begin position="98"/>
        <end position="119"/>
    </location>
</feature>
<dbReference type="Pfam" id="PF20455">
    <property type="entry name" value="DUF6708"/>
    <property type="match status" value="1"/>
</dbReference>
<name>A0A7X0CFF4_9BURK</name>
<evidence type="ECO:0000313" key="3">
    <source>
        <dbReference type="EMBL" id="MBB6135073.1"/>
    </source>
</evidence>
<accession>A0A7X0CFF4</accession>
<dbReference type="Proteomes" id="UP000540787">
    <property type="component" value="Unassembled WGS sequence"/>
</dbReference>
<keyword evidence="1" id="KW-0472">Membrane</keyword>
<dbReference type="InterPro" id="IPR046554">
    <property type="entry name" value="DUF6708"/>
</dbReference>
<gene>
    <name evidence="3" type="ORF">HD842_003231</name>
</gene>
<dbReference type="RefSeq" id="WP_183555722.1">
    <property type="nucleotide sequence ID" value="NZ_JACHBX010000003.1"/>
</dbReference>
<keyword evidence="1" id="KW-0812">Transmembrane</keyword>
<feature type="transmembrane region" description="Helical" evidence="1">
    <location>
        <begin position="256"/>
        <end position="278"/>
    </location>
</feature>
<feature type="domain" description="DUF6708" evidence="2">
    <location>
        <begin position="111"/>
        <end position="297"/>
    </location>
</feature>
<keyword evidence="4" id="KW-1185">Reference proteome</keyword>
<protein>
    <recommendedName>
        <fullName evidence="2">DUF6708 domain-containing protein</fullName>
    </recommendedName>
</protein>
<evidence type="ECO:0000313" key="4">
    <source>
        <dbReference type="Proteomes" id="UP000540787"/>
    </source>
</evidence>
<proteinExistence type="predicted"/>
<organism evidence="3 4">
    <name type="scientific">Massilia aurea</name>
    <dbReference type="NCBI Taxonomy" id="373040"/>
    <lineage>
        <taxon>Bacteria</taxon>
        <taxon>Pseudomonadati</taxon>
        <taxon>Pseudomonadota</taxon>
        <taxon>Betaproteobacteria</taxon>
        <taxon>Burkholderiales</taxon>
        <taxon>Oxalobacteraceae</taxon>
        <taxon>Telluria group</taxon>
        <taxon>Massilia</taxon>
    </lineage>
</organism>
<dbReference type="EMBL" id="JACHBX010000003">
    <property type="protein sequence ID" value="MBB6135073.1"/>
    <property type="molecule type" value="Genomic_DNA"/>
</dbReference>
<evidence type="ECO:0000259" key="2">
    <source>
        <dbReference type="Pfam" id="PF20455"/>
    </source>
</evidence>
<reference evidence="3 4" key="1">
    <citation type="submission" date="2020-08" db="EMBL/GenBank/DDBJ databases">
        <title>The Agave Microbiome: Exploring the role of microbial communities in plant adaptations to desert environments.</title>
        <authorList>
            <person name="Partida-Martinez L.P."/>
        </authorList>
    </citation>
    <scope>NUCLEOTIDE SEQUENCE [LARGE SCALE GENOMIC DNA]</scope>
    <source>
        <strain evidence="3 4">AT3.2</strain>
    </source>
</reference>
<feature type="transmembrane region" description="Helical" evidence="1">
    <location>
        <begin position="62"/>
        <end position="86"/>
    </location>
</feature>
<dbReference type="AlphaFoldDB" id="A0A7X0CFF4"/>
<keyword evidence="1" id="KW-1133">Transmembrane helix</keyword>
<sequence>MDFAGQVGRFRTNRPLTEQEKNLQLKQNIRLDIEPHYQLSIISMNSTYLESVDKWYGNRGTITAVMLIIIGMLLAMFFGMLHVALTRDSQSAIGKNDLTILVVIGLMITPFVFAAIWGLKKDSFSFTHYPLRFDRKMQVVHIFRHDGTAFSIPWNEIFFTLTPVDQLYGFWNIMGHVLDADKLTVRESFALSVSSVGTPDGMAILRSHWEFIRRYMEDGPAAIAGQVQYCMPIADRRETFYVAFYRSLANNSGPAIFMPALIFNIAFDLLILPFRLFAMRTSKLPRWPAEIEAQSMLERGDPYAIAGSEKGDRVSLYPEAADAAGVMFTGPPGNPLAARHDRR</sequence>